<dbReference type="PANTHER" id="PTHR28108">
    <property type="entry name" value="SWR1-COMPLEX PROTEIN 3"/>
    <property type="match status" value="1"/>
</dbReference>
<dbReference type="VEuPathDB" id="FungiDB:HMPREF1541_06307"/>
<feature type="compositionally biased region" description="Basic and acidic residues" evidence="1">
    <location>
        <begin position="12"/>
        <end position="21"/>
    </location>
</feature>
<feature type="region of interest" description="Disordered" evidence="1">
    <location>
        <begin position="190"/>
        <end position="288"/>
    </location>
</feature>
<dbReference type="GO" id="GO:0140849">
    <property type="term" value="F:ATP-dependent H2AZ histone chaperone activity"/>
    <property type="evidence" value="ECO:0007669"/>
    <property type="project" value="InterPro"/>
</dbReference>
<dbReference type="InterPro" id="IPR037651">
    <property type="entry name" value="Swc3"/>
</dbReference>
<sequence>MADSTRAKRVQPSRERRESTVKRARYSPAPPSTAKKAVAAGKPASPASDTKPKRKYTKRTSTARTSTPRETSTPPVEDILPTKVTNSKPLPVTKQKQASKLSPKDYQSVAESAILAASLHRSRMQWLSDGIFKKYWVKPVKRKGVVEQPPNNPDAKSMTKLGNGTIIIDPHKFDVTFYTVREQAPVPAPAPSYYKHPNQHTPKLPASGIAAMGPPTTPFTPTASTSPAPPNPPTPQQPSVAPVSTPVVKQESTAPASQPVVASPAPSTPVGNPPTQQTIQAPAPASKMNSDPVIQMLAARAATDPQLKELMKVVATSKATAEQLKEFQKHIDEFNAVVKKQEAEKAAKEKQQAQQAQRATPQQQQQPPPTATANQPAVQPLPKQEGPTQPAASPATQHAAGAAVATTATAASRAASSPAAATPAAITAPSSNYSTQASRPPTQFPAYAPPRMEAIIKHIVVEFHGEGTSTDRFLFPDYAALDLRYGGLEMMASFLVVRPGSEISAALGEGNSDEDTVTAVKWKADVEYYQPISISVRANQHRTIETIARAARTLPEVQEHMKKVLETKTRAPVEYLVHQLPRDKGVAGSEVPSAEMVDSGVEMGSDEEDDELKAFYGHD</sequence>
<feature type="compositionally biased region" description="Pro residues" evidence="1">
    <location>
        <begin position="227"/>
        <end position="236"/>
    </location>
</feature>
<dbReference type="RefSeq" id="XP_008718865.1">
    <property type="nucleotide sequence ID" value="XM_008720643.1"/>
</dbReference>
<feature type="region of interest" description="Disordered" evidence="1">
    <location>
        <begin position="584"/>
        <end position="619"/>
    </location>
</feature>
<evidence type="ECO:0000313" key="4">
    <source>
        <dbReference type="Proteomes" id="UP000030752"/>
    </source>
</evidence>
<feature type="region of interest" description="Disordered" evidence="1">
    <location>
        <begin position="1"/>
        <end position="105"/>
    </location>
</feature>
<dbReference type="InParanoid" id="W2RP17"/>
<dbReference type="InterPro" id="IPR057558">
    <property type="entry name" value="Swc3_dom"/>
</dbReference>
<evidence type="ECO:0000256" key="1">
    <source>
        <dbReference type="SAM" id="MobiDB-lite"/>
    </source>
</evidence>
<organism evidence="3 4">
    <name type="scientific">Cyphellophora europaea (strain CBS 101466)</name>
    <name type="common">Phialophora europaea</name>
    <dbReference type="NCBI Taxonomy" id="1220924"/>
    <lineage>
        <taxon>Eukaryota</taxon>
        <taxon>Fungi</taxon>
        <taxon>Dikarya</taxon>
        <taxon>Ascomycota</taxon>
        <taxon>Pezizomycotina</taxon>
        <taxon>Eurotiomycetes</taxon>
        <taxon>Chaetothyriomycetidae</taxon>
        <taxon>Chaetothyriales</taxon>
        <taxon>Cyphellophoraceae</taxon>
        <taxon>Cyphellophora</taxon>
    </lineage>
</organism>
<feature type="compositionally biased region" description="Low complexity" evidence="1">
    <location>
        <begin position="59"/>
        <end position="75"/>
    </location>
</feature>
<dbReference type="eggNOG" id="ENOG502QWM7">
    <property type="taxonomic scope" value="Eukaryota"/>
</dbReference>
<reference evidence="3 4" key="1">
    <citation type="submission" date="2013-03" db="EMBL/GenBank/DDBJ databases">
        <title>The Genome Sequence of Phialophora europaea CBS 101466.</title>
        <authorList>
            <consortium name="The Broad Institute Genomics Platform"/>
            <person name="Cuomo C."/>
            <person name="de Hoog S."/>
            <person name="Gorbushina A."/>
            <person name="Walker B."/>
            <person name="Young S.K."/>
            <person name="Zeng Q."/>
            <person name="Gargeya S."/>
            <person name="Fitzgerald M."/>
            <person name="Haas B."/>
            <person name="Abouelleil A."/>
            <person name="Allen A.W."/>
            <person name="Alvarado L."/>
            <person name="Arachchi H.M."/>
            <person name="Berlin A.M."/>
            <person name="Chapman S.B."/>
            <person name="Gainer-Dewar J."/>
            <person name="Goldberg J."/>
            <person name="Griggs A."/>
            <person name="Gujja S."/>
            <person name="Hansen M."/>
            <person name="Howarth C."/>
            <person name="Imamovic A."/>
            <person name="Ireland A."/>
            <person name="Larimer J."/>
            <person name="McCowan C."/>
            <person name="Murphy C."/>
            <person name="Pearson M."/>
            <person name="Poon T.W."/>
            <person name="Priest M."/>
            <person name="Roberts A."/>
            <person name="Saif S."/>
            <person name="Shea T."/>
            <person name="Sisk P."/>
            <person name="Sykes S."/>
            <person name="Wortman J."/>
            <person name="Nusbaum C."/>
            <person name="Birren B."/>
        </authorList>
    </citation>
    <scope>NUCLEOTIDE SEQUENCE [LARGE SCALE GENOMIC DNA]</scope>
    <source>
        <strain evidence="3 4">CBS 101466</strain>
    </source>
</reference>
<gene>
    <name evidence="3" type="ORF">HMPREF1541_06307</name>
</gene>
<dbReference type="GO" id="GO:0000812">
    <property type="term" value="C:Swr1 complex"/>
    <property type="evidence" value="ECO:0007669"/>
    <property type="project" value="InterPro"/>
</dbReference>
<accession>W2RP17</accession>
<dbReference type="EMBL" id="KB822722">
    <property type="protein sequence ID" value="ETN38276.1"/>
    <property type="molecule type" value="Genomic_DNA"/>
</dbReference>
<dbReference type="Pfam" id="PF24707">
    <property type="entry name" value="Swc3"/>
    <property type="match status" value="1"/>
</dbReference>
<dbReference type="STRING" id="1220924.W2RP17"/>
<dbReference type="PANTHER" id="PTHR28108:SF1">
    <property type="entry name" value="SWR1-COMPLEX PROTEIN 3"/>
    <property type="match status" value="1"/>
</dbReference>
<feature type="compositionally biased region" description="Low complexity" evidence="1">
    <location>
        <begin position="252"/>
        <end position="285"/>
    </location>
</feature>
<feature type="region of interest" description="Disordered" evidence="1">
    <location>
        <begin position="345"/>
        <end position="404"/>
    </location>
</feature>
<name>W2RP17_CYPE1</name>
<keyword evidence="4" id="KW-1185">Reference proteome</keyword>
<dbReference type="HOGENOM" id="CLU_013601_1_0_1"/>
<feature type="domain" description="SWR1-complex protein 3" evidence="2">
    <location>
        <begin position="88"/>
        <end position="183"/>
    </location>
</feature>
<feature type="compositionally biased region" description="Polar residues" evidence="1">
    <location>
        <begin position="83"/>
        <end position="100"/>
    </location>
</feature>
<dbReference type="OrthoDB" id="5338195at2759"/>
<dbReference type="Proteomes" id="UP000030752">
    <property type="component" value="Unassembled WGS sequence"/>
</dbReference>
<proteinExistence type="predicted"/>
<evidence type="ECO:0000259" key="2">
    <source>
        <dbReference type="Pfam" id="PF24707"/>
    </source>
</evidence>
<feature type="compositionally biased region" description="Low complexity" evidence="1">
    <location>
        <begin position="352"/>
        <end position="380"/>
    </location>
</feature>
<protein>
    <recommendedName>
        <fullName evidence="2">SWR1-complex protein 3 domain-containing protein</fullName>
    </recommendedName>
</protein>
<feature type="compositionally biased region" description="Low complexity" evidence="1">
    <location>
        <begin position="394"/>
        <end position="404"/>
    </location>
</feature>
<dbReference type="AlphaFoldDB" id="W2RP17"/>
<dbReference type="GeneID" id="19973646"/>
<evidence type="ECO:0000313" key="3">
    <source>
        <dbReference type="EMBL" id="ETN38276.1"/>
    </source>
</evidence>